<dbReference type="Gene3D" id="3.40.50.11820">
    <property type="match status" value="1"/>
</dbReference>
<accession>A0ABP5KW50</accession>
<dbReference type="CDD" id="cd00761">
    <property type="entry name" value="Glyco_tranf_GTA_type"/>
    <property type="match status" value="1"/>
</dbReference>
<evidence type="ECO:0000313" key="10">
    <source>
        <dbReference type="Proteomes" id="UP001500443"/>
    </source>
</evidence>
<dbReference type="SUPFAM" id="SSF53448">
    <property type="entry name" value="Nucleotide-diphospho-sugar transferases"/>
    <property type="match status" value="1"/>
</dbReference>
<dbReference type="EMBL" id="BAAAPF010000193">
    <property type="protein sequence ID" value="GAA2138275.1"/>
    <property type="molecule type" value="Genomic_DNA"/>
</dbReference>
<feature type="domain" description="Glycosyltransferase 2-like" evidence="8">
    <location>
        <begin position="5"/>
        <end position="134"/>
    </location>
</feature>
<protein>
    <recommendedName>
        <fullName evidence="8">Glycosyltransferase 2-like domain-containing protein</fullName>
    </recommendedName>
</protein>
<feature type="region of interest" description="Disordered" evidence="7">
    <location>
        <begin position="755"/>
        <end position="785"/>
    </location>
</feature>
<sequence length="785" mass="85490">MPRFSVIVPAYRVQAYLDECLESVLSQSFTDVEVIAVDDCSPDLCGEVADDAAARDPRLTAVHLTANVGLGRARNAGLDRATGDYVLFLDGDDTLAPGALQAVADRLDATADPDVLVYDYARTYWHGRHTRNVRADLLAEREPQVFRLEERPELLRLLTVVWNKAYRRDFVTAQGLSFPPGYYEDTPWTYPALLSARRIAVLDRVCVHYRQRRSGNILGTPSEQHLDVFEQYDRVFAFLTARRLERWRPVLSVRMVDHLTAIFNKGGRVPRHKRAEFFRRARAQYLRYARSPGAPGASGAPRASGAAPASAAAAGAAAGSASGAAVGVRAGGGVRVRTRHLLVRLGTRRAFQLLGAEARLLARAHDRTARAARRARAGCGRLYYRLQLRLPLDPHLAVFAAYWYRGYSCNPAALEAAARELVPGLATAWIARPAYAHTVPPGVRVLRPGSRACHRALARATYLVNNVNFPQHVVKRRGQIHVQTHHGTPLKKMGLDLADHPAAAAGMDFEALMTRVDRWDYSLSANRHSTLAWSRAYPADHTTLEYGYPRNDALAGAPPGPAARARLRARLGIPEGATAVLYAPTHRDYLPGHVPPLDPGALARALRERGAHVVLLARAHYFHDAAPAAAPPAGVLDVTAHPSLTELCLASDALLTDYSSVMFDYALLGRPIVLHAADWEAYRLARGTYFDVTAEPPGLVCRTADEVADALASGAHAAPAAAALLAAFRRRFCPYDDGHAAERVVRHVFLGQVDRPPVSGRRPPPAGAAARALPRPAGSAVTHGE</sequence>
<dbReference type="Pfam" id="PF00535">
    <property type="entry name" value="Glycos_transf_2"/>
    <property type="match status" value="1"/>
</dbReference>
<evidence type="ECO:0000259" key="8">
    <source>
        <dbReference type="Pfam" id="PF00535"/>
    </source>
</evidence>
<evidence type="ECO:0000256" key="7">
    <source>
        <dbReference type="SAM" id="MobiDB-lite"/>
    </source>
</evidence>
<name>A0ABP5KW50_9ACTN</name>
<dbReference type="InterPro" id="IPR029044">
    <property type="entry name" value="Nucleotide-diphossugar_trans"/>
</dbReference>
<evidence type="ECO:0000256" key="4">
    <source>
        <dbReference type="ARBA" id="ARBA00022679"/>
    </source>
</evidence>
<keyword evidence="5" id="KW-0777">Teichoic acid biosynthesis</keyword>
<evidence type="ECO:0000256" key="5">
    <source>
        <dbReference type="ARBA" id="ARBA00022944"/>
    </source>
</evidence>
<gene>
    <name evidence="9" type="ORF">GCM10009802_47690</name>
</gene>
<keyword evidence="3" id="KW-1003">Cell membrane</keyword>
<keyword evidence="6" id="KW-0472">Membrane</keyword>
<comment type="caution">
    <text evidence="9">The sequence shown here is derived from an EMBL/GenBank/DDBJ whole genome shotgun (WGS) entry which is preliminary data.</text>
</comment>
<dbReference type="InterPro" id="IPR001173">
    <property type="entry name" value="Glyco_trans_2-like"/>
</dbReference>
<dbReference type="SUPFAM" id="SSF53756">
    <property type="entry name" value="UDP-Glycosyltransferase/glycogen phosphorylase"/>
    <property type="match status" value="1"/>
</dbReference>
<dbReference type="PANTHER" id="PTHR37316:SF3">
    <property type="entry name" value="TEICHOIC ACID GLYCEROL-PHOSPHATE TRANSFERASE"/>
    <property type="match status" value="1"/>
</dbReference>
<comment type="similarity">
    <text evidence="2">Belongs to the CDP-glycerol glycerophosphotransferase family.</text>
</comment>
<dbReference type="InterPro" id="IPR007554">
    <property type="entry name" value="Glycerophosphate_synth"/>
</dbReference>
<proteinExistence type="inferred from homology"/>
<comment type="subcellular location">
    <subcellularLocation>
        <location evidence="1">Cell membrane</location>
        <topology evidence="1">Peripheral membrane protein</topology>
    </subcellularLocation>
</comment>
<dbReference type="Gene3D" id="3.90.550.10">
    <property type="entry name" value="Spore Coat Polysaccharide Biosynthesis Protein SpsA, Chain A"/>
    <property type="match status" value="1"/>
</dbReference>
<keyword evidence="4" id="KW-0808">Transferase</keyword>
<dbReference type="Pfam" id="PF04464">
    <property type="entry name" value="Glyphos_transf"/>
    <property type="match status" value="1"/>
</dbReference>
<dbReference type="PANTHER" id="PTHR37316">
    <property type="entry name" value="TEICHOIC ACID GLYCEROL-PHOSPHATE PRIMASE"/>
    <property type="match status" value="1"/>
</dbReference>
<organism evidence="9 10">
    <name type="scientific">Streptomyces synnematoformans</name>
    <dbReference type="NCBI Taxonomy" id="415721"/>
    <lineage>
        <taxon>Bacteria</taxon>
        <taxon>Bacillati</taxon>
        <taxon>Actinomycetota</taxon>
        <taxon>Actinomycetes</taxon>
        <taxon>Kitasatosporales</taxon>
        <taxon>Streptomycetaceae</taxon>
        <taxon>Streptomyces</taxon>
    </lineage>
</organism>
<dbReference type="Gene3D" id="3.40.50.12580">
    <property type="match status" value="1"/>
</dbReference>
<evidence type="ECO:0000313" key="9">
    <source>
        <dbReference type="EMBL" id="GAA2138275.1"/>
    </source>
</evidence>
<reference evidence="10" key="1">
    <citation type="journal article" date="2019" name="Int. J. Syst. Evol. Microbiol.">
        <title>The Global Catalogue of Microorganisms (GCM) 10K type strain sequencing project: providing services to taxonomists for standard genome sequencing and annotation.</title>
        <authorList>
            <consortium name="The Broad Institute Genomics Platform"/>
            <consortium name="The Broad Institute Genome Sequencing Center for Infectious Disease"/>
            <person name="Wu L."/>
            <person name="Ma J."/>
        </authorList>
    </citation>
    <scope>NUCLEOTIDE SEQUENCE [LARGE SCALE GENOMIC DNA]</scope>
    <source>
        <strain evidence="10">JCM 15481</strain>
    </source>
</reference>
<keyword evidence="10" id="KW-1185">Reference proteome</keyword>
<evidence type="ECO:0000256" key="6">
    <source>
        <dbReference type="ARBA" id="ARBA00023136"/>
    </source>
</evidence>
<evidence type="ECO:0000256" key="1">
    <source>
        <dbReference type="ARBA" id="ARBA00004202"/>
    </source>
</evidence>
<dbReference type="InterPro" id="IPR043148">
    <property type="entry name" value="TagF_C"/>
</dbReference>
<evidence type="ECO:0000256" key="3">
    <source>
        <dbReference type="ARBA" id="ARBA00022475"/>
    </source>
</evidence>
<dbReference type="InterPro" id="IPR051612">
    <property type="entry name" value="Teichoic_Acid_Biosynth"/>
</dbReference>
<dbReference type="Proteomes" id="UP001500443">
    <property type="component" value="Unassembled WGS sequence"/>
</dbReference>
<evidence type="ECO:0000256" key="2">
    <source>
        <dbReference type="ARBA" id="ARBA00010488"/>
    </source>
</evidence>
<dbReference type="InterPro" id="IPR043149">
    <property type="entry name" value="TagF_N"/>
</dbReference>